<proteinExistence type="predicted"/>
<protein>
    <submittedName>
        <fullName evidence="1">Uncharacterized protein</fullName>
    </submittedName>
</protein>
<dbReference type="RefSeq" id="WP_026633340.1">
    <property type="nucleotide sequence ID" value="NZ_FONH01000023.1"/>
</dbReference>
<organism evidence="1 2">
    <name type="scientific">Dyella marensis</name>
    <dbReference type="NCBI Taxonomy" id="500610"/>
    <lineage>
        <taxon>Bacteria</taxon>
        <taxon>Pseudomonadati</taxon>
        <taxon>Pseudomonadota</taxon>
        <taxon>Gammaproteobacteria</taxon>
        <taxon>Lysobacterales</taxon>
        <taxon>Rhodanobacteraceae</taxon>
        <taxon>Dyella</taxon>
    </lineage>
</organism>
<keyword evidence="2" id="KW-1185">Reference proteome</keyword>
<evidence type="ECO:0000313" key="2">
    <source>
        <dbReference type="Proteomes" id="UP000199477"/>
    </source>
</evidence>
<sequence>MHTLGEPWITRHTRYFSDPDADPEALLNDATEWLHYAHSAVLLLAELVHDRSIVDARRLPTMLEGIAAFIDMGMSCATQAHGRMQWQRVQTETAEDLHSA</sequence>
<dbReference type="AlphaFoldDB" id="A0A1I2JER9"/>
<gene>
    <name evidence="1" type="ORF">SAMN02799615_03939</name>
</gene>
<accession>A0A1I2JER9</accession>
<name>A0A1I2JER9_9GAMM</name>
<evidence type="ECO:0000313" key="1">
    <source>
        <dbReference type="EMBL" id="SFF51667.1"/>
    </source>
</evidence>
<dbReference type="Proteomes" id="UP000199477">
    <property type="component" value="Unassembled WGS sequence"/>
</dbReference>
<dbReference type="EMBL" id="FONH01000023">
    <property type="protein sequence ID" value="SFF51667.1"/>
    <property type="molecule type" value="Genomic_DNA"/>
</dbReference>
<reference evidence="2" key="1">
    <citation type="submission" date="2016-10" db="EMBL/GenBank/DDBJ databases">
        <authorList>
            <person name="Varghese N."/>
            <person name="Submissions S."/>
        </authorList>
    </citation>
    <scope>NUCLEOTIDE SEQUENCE [LARGE SCALE GENOMIC DNA]</scope>
    <source>
        <strain evidence="2">UNC178MFTsu3.1</strain>
    </source>
</reference>